<evidence type="ECO:0000313" key="2">
    <source>
        <dbReference type="EMBL" id="CAG8734951.1"/>
    </source>
</evidence>
<reference evidence="2" key="1">
    <citation type="submission" date="2021-06" db="EMBL/GenBank/DDBJ databases">
        <authorList>
            <person name="Kallberg Y."/>
            <person name="Tangrot J."/>
            <person name="Rosling A."/>
        </authorList>
    </citation>
    <scope>NUCLEOTIDE SEQUENCE</scope>
    <source>
        <strain evidence="2">UK204</strain>
    </source>
</reference>
<feature type="non-terminal residue" evidence="2">
    <location>
        <position position="1"/>
    </location>
</feature>
<keyword evidence="3" id="KW-1185">Reference proteome</keyword>
<dbReference type="AlphaFoldDB" id="A0A9N9IGS5"/>
<protein>
    <submittedName>
        <fullName evidence="2">14109_t:CDS:1</fullName>
    </submittedName>
</protein>
<feature type="compositionally biased region" description="Basic residues" evidence="1">
    <location>
        <begin position="15"/>
        <end position="29"/>
    </location>
</feature>
<dbReference type="EMBL" id="CAJVPQ010013205">
    <property type="protein sequence ID" value="CAG8734951.1"/>
    <property type="molecule type" value="Genomic_DNA"/>
</dbReference>
<sequence length="128" mass="14707">MPRKRTNPSAIKQSSSRKKSNKSRMKVTKQRHEQFVAKKDPMPGNLSLSDTQEDLIQEMDYLSQKPSDNTTGLPSGQQENENEQNKNWQIPDVNIELILPQKRTRNTNRVPIIGRSNDDNLFEDSDAN</sequence>
<evidence type="ECO:0000313" key="3">
    <source>
        <dbReference type="Proteomes" id="UP000789570"/>
    </source>
</evidence>
<feature type="compositionally biased region" description="Basic and acidic residues" evidence="1">
    <location>
        <begin position="30"/>
        <end position="41"/>
    </location>
</feature>
<feature type="compositionally biased region" description="Polar residues" evidence="1">
    <location>
        <begin position="64"/>
        <end position="76"/>
    </location>
</feature>
<evidence type="ECO:0000256" key="1">
    <source>
        <dbReference type="SAM" id="MobiDB-lite"/>
    </source>
</evidence>
<gene>
    <name evidence="2" type="ORF">FCALED_LOCUS15238</name>
</gene>
<name>A0A9N9IGS5_9GLOM</name>
<feature type="region of interest" description="Disordered" evidence="1">
    <location>
        <begin position="109"/>
        <end position="128"/>
    </location>
</feature>
<proteinExistence type="predicted"/>
<organism evidence="2 3">
    <name type="scientific">Funneliformis caledonium</name>
    <dbReference type="NCBI Taxonomy" id="1117310"/>
    <lineage>
        <taxon>Eukaryota</taxon>
        <taxon>Fungi</taxon>
        <taxon>Fungi incertae sedis</taxon>
        <taxon>Mucoromycota</taxon>
        <taxon>Glomeromycotina</taxon>
        <taxon>Glomeromycetes</taxon>
        <taxon>Glomerales</taxon>
        <taxon>Glomeraceae</taxon>
        <taxon>Funneliformis</taxon>
    </lineage>
</organism>
<accession>A0A9N9IGS5</accession>
<feature type="region of interest" description="Disordered" evidence="1">
    <location>
        <begin position="1"/>
        <end position="89"/>
    </location>
</feature>
<dbReference type="Proteomes" id="UP000789570">
    <property type="component" value="Unassembled WGS sequence"/>
</dbReference>
<comment type="caution">
    <text evidence="2">The sequence shown here is derived from an EMBL/GenBank/DDBJ whole genome shotgun (WGS) entry which is preliminary data.</text>
</comment>